<name>A0A8H6CI19_9LECA</name>
<feature type="compositionally biased region" description="Low complexity" evidence="1">
    <location>
        <begin position="640"/>
        <end position="659"/>
    </location>
</feature>
<sequence>MAYISIANGSKGPQTIIDPDALEMKLTHAAPYREVSPFDEEFTEDYKRHAYNYHDTLIEMGGRPTRPVLEKPAGNAVYEKDEIRIMDNHGGFQGTIAIDENLTHHHWTEECDRFYKELERWKEFRDHQRDTEDQPLLKTAIDPENTDQRLVKVLVRLNDWREFQHYQQVKVGRAAMLTWKVTRALEKIARKEAVSDEATSSPKTQYTIDTCLDQLFIRQQGLETSEMQLTWIESQIAEILSEACASLQATFPLQRQLEMNLEQQANAYHQKLEALEARPDASVRSPHQSAGFAQRLCHWGSEICRLMKELWEWKIFLRWRKTKPFTSQTGTHEEQESSGRSSDLQIWVDYVAYRRYQLDRTQSWVASWQRLLKSNEDDMETASKGLALLVLQDSTATVRANVKKFQQDIHTAEFRLRLAEQQLAELSSHESSSAPAQVTQQNTGHPRLPPSSLESKSPESIPGDLKLTDLGSSPTKVHRLSGSTNSPISGIPGSVQPSKGKINEKQPVTVADVLVPNQVILDDAIQLTDTAENSYPHEAFGEHEGARSVDIWRSSVEGTLMSDIEDPVTTSPPPAYNLSIKGRGSRAKRKSRLPVDQVPTSRKTRSATELDHDTSDRVLKDTDKKSVRKKKGFSERQTMALLSTASTNGSSTGSSPSLRRSQRLKEKAAASKRKVCI</sequence>
<dbReference type="AlphaFoldDB" id="A0A8H6CI19"/>
<feature type="compositionally biased region" description="Polar residues" evidence="1">
    <location>
        <begin position="470"/>
        <end position="488"/>
    </location>
</feature>
<comment type="caution">
    <text evidence="2">The sequence shown here is derived from an EMBL/GenBank/DDBJ whole genome shotgun (WGS) entry which is preliminary data.</text>
</comment>
<feature type="compositionally biased region" description="Low complexity" evidence="1">
    <location>
        <begin position="425"/>
        <end position="437"/>
    </location>
</feature>
<dbReference type="EMBL" id="JACCJB010000010">
    <property type="protein sequence ID" value="KAF6223631.1"/>
    <property type="molecule type" value="Genomic_DNA"/>
</dbReference>
<evidence type="ECO:0000313" key="3">
    <source>
        <dbReference type="Proteomes" id="UP000593566"/>
    </source>
</evidence>
<dbReference type="RefSeq" id="XP_037152848.1">
    <property type="nucleotide sequence ID" value="XM_037291413.1"/>
</dbReference>
<dbReference type="GeneID" id="59328893"/>
<gene>
    <name evidence="2" type="ORF">HO133_000474</name>
</gene>
<feature type="compositionally biased region" description="Low complexity" evidence="1">
    <location>
        <begin position="450"/>
        <end position="462"/>
    </location>
</feature>
<accession>A0A8H6CI19</accession>
<organism evidence="2 3">
    <name type="scientific">Letharia lupina</name>
    <dbReference type="NCBI Taxonomy" id="560253"/>
    <lineage>
        <taxon>Eukaryota</taxon>
        <taxon>Fungi</taxon>
        <taxon>Dikarya</taxon>
        <taxon>Ascomycota</taxon>
        <taxon>Pezizomycotina</taxon>
        <taxon>Lecanoromycetes</taxon>
        <taxon>OSLEUM clade</taxon>
        <taxon>Lecanoromycetidae</taxon>
        <taxon>Lecanorales</taxon>
        <taxon>Lecanorineae</taxon>
        <taxon>Parmeliaceae</taxon>
        <taxon>Letharia</taxon>
    </lineage>
</organism>
<keyword evidence="3" id="KW-1185">Reference proteome</keyword>
<proteinExistence type="predicted"/>
<dbReference type="Proteomes" id="UP000593566">
    <property type="component" value="Unassembled WGS sequence"/>
</dbReference>
<reference evidence="2 3" key="1">
    <citation type="journal article" date="2020" name="Genomics">
        <title>Complete, high-quality genomes from long-read metagenomic sequencing of two wolf lichen thalli reveals enigmatic genome architecture.</title>
        <authorList>
            <person name="McKenzie S.K."/>
            <person name="Walston R.F."/>
            <person name="Allen J.L."/>
        </authorList>
    </citation>
    <scope>NUCLEOTIDE SEQUENCE [LARGE SCALE GENOMIC DNA]</scope>
    <source>
        <strain evidence="2">WasteWater1</strain>
    </source>
</reference>
<feature type="compositionally biased region" description="Basic and acidic residues" evidence="1">
    <location>
        <begin position="606"/>
        <end position="625"/>
    </location>
</feature>
<feature type="compositionally biased region" description="Basic residues" evidence="1">
    <location>
        <begin position="583"/>
        <end position="592"/>
    </location>
</feature>
<feature type="region of interest" description="Disordered" evidence="1">
    <location>
        <begin position="563"/>
        <end position="677"/>
    </location>
</feature>
<protein>
    <submittedName>
        <fullName evidence="2">Uncharacterized protein</fullName>
    </submittedName>
</protein>
<feature type="region of interest" description="Disordered" evidence="1">
    <location>
        <begin position="425"/>
        <end position="500"/>
    </location>
</feature>
<evidence type="ECO:0000313" key="2">
    <source>
        <dbReference type="EMBL" id="KAF6223631.1"/>
    </source>
</evidence>
<evidence type="ECO:0000256" key="1">
    <source>
        <dbReference type="SAM" id="MobiDB-lite"/>
    </source>
</evidence>